<comment type="similarity">
    <text evidence="2">In the central section; belongs to the 3-hydroxyacyl-CoA dehydrogenase family.</text>
</comment>
<keyword evidence="5" id="KW-0560">Oxidoreductase</keyword>
<feature type="domain" description="3-hydroxyacyl-CoA dehydrogenase C-terminal" evidence="12">
    <location>
        <begin position="497"/>
        <end position="593"/>
    </location>
</feature>
<keyword evidence="10" id="KW-0511">Multifunctional enzyme</keyword>
<dbReference type="GO" id="GO:0008692">
    <property type="term" value="F:3-hydroxybutyryl-CoA epimerase activity"/>
    <property type="evidence" value="ECO:0007669"/>
    <property type="project" value="InterPro"/>
</dbReference>
<evidence type="ECO:0000313" key="15">
    <source>
        <dbReference type="Proteomes" id="UP001178354"/>
    </source>
</evidence>
<keyword evidence="15" id="KW-1185">Reference proteome</keyword>
<keyword evidence="7" id="KW-0443">Lipid metabolism</keyword>
<dbReference type="NCBIfam" id="TIGR02437">
    <property type="entry name" value="FadB"/>
    <property type="match status" value="1"/>
</dbReference>
<dbReference type="Proteomes" id="UP001178354">
    <property type="component" value="Unassembled WGS sequence"/>
</dbReference>
<dbReference type="InterPro" id="IPR012799">
    <property type="entry name" value="FadB"/>
</dbReference>
<comment type="pathway">
    <text evidence="1">Lipid metabolism; fatty acid beta-oxidation.</text>
</comment>
<feature type="domain" description="3-hydroxyacyl-CoA dehydrogenase C-terminal" evidence="12">
    <location>
        <begin position="628"/>
        <end position="710"/>
    </location>
</feature>
<dbReference type="Gene3D" id="1.10.1040.50">
    <property type="match status" value="1"/>
</dbReference>
<dbReference type="InterPro" id="IPR036291">
    <property type="entry name" value="NAD(P)-bd_dom_sf"/>
</dbReference>
<reference evidence="14" key="2">
    <citation type="submission" date="2023-08" db="EMBL/GenBank/DDBJ databases">
        <authorList>
            <person name="Luo J."/>
        </authorList>
    </citation>
    <scope>NUCLEOTIDE SEQUENCE</scope>
    <source>
        <strain evidence="14">DSM 25064</strain>
    </source>
</reference>
<dbReference type="PANTHER" id="PTHR43612:SF3">
    <property type="entry name" value="TRIFUNCTIONAL ENZYME SUBUNIT ALPHA, MITOCHONDRIAL"/>
    <property type="match status" value="1"/>
</dbReference>
<dbReference type="GO" id="GO:0036125">
    <property type="term" value="C:fatty acid beta-oxidation multienzyme complex"/>
    <property type="evidence" value="ECO:0007669"/>
    <property type="project" value="InterPro"/>
</dbReference>
<evidence type="ECO:0000256" key="7">
    <source>
        <dbReference type="ARBA" id="ARBA00023098"/>
    </source>
</evidence>
<dbReference type="Gene3D" id="3.90.226.10">
    <property type="entry name" value="2-enoyl-CoA Hydratase, Chain A, domain 1"/>
    <property type="match status" value="1"/>
</dbReference>
<evidence type="ECO:0000256" key="9">
    <source>
        <dbReference type="ARBA" id="ARBA00023239"/>
    </source>
</evidence>
<evidence type="ECO:0000256" key="6">
    <source>
        <dbReference type="ARBA" id="ARBA00023027"/>
    </source>
</evidence>
<comment type="caution">
    <text evidence="14">The sequence shown here is derived from an EMBL/GenBank/DDBJ whole genome shotgun (WGS) entry which is preliminary data.</text>
</comment>
<evidence type="ECO:0000256" key="3">
    <source>
        <dbReference type="ARBA" id="ARBA00022832"/>
    </source>
</evidence>
<accession>A0AAW8AXV3</accession>
<keyword evidence="9" id="KW-0456">Lyase</keyword>
<evidence type="ECO:0000256" key="5">
    <source>
        <dbReference type="ARBA" id="ARBA00023002"/>
    </source>
</evidence>
<keyword evidence="8" id="KW-0413">Isomerase</keyword>
<dbReference type="GO" id="GO:0004165">
    <property type="term" value="F:delta(3)-delta(2)-enoyl-CoA isomerase activity"/>
    <property type="evidence" value="ECO:0007669"/>
    <property type="project" value="InterPro"/>
</dbReference>
<dbReference type="InterPro" id="IPR050136">
    <property type="entry name" value="FA_oxidation_alpha_subunit"/>
</dbReference>
<evidence type="ECO:0000256" key="11">
    <source>
        <dbReference type="ARBA" id="ARBA00049556"/>
    </source>
</evidence>
<keyword evidence="3" id="KW-0276">Fatty acid metabolism</keyword>
<dbReference type="InterPro" id="IPR006108">
    <property type="entry name" value="3HC_DH_C"/>
</dbReference>
<dbReference type="Pfam" id="PF00725">
    <property type="entry name" value="3HCDH"/>
    <property type="match status" value="2"/>
</dbReference>
<dbReference type="FunFam" id="3.40.50.720:FF:000009">
    <property type="entry name" value="Fatty oxidation complex, alpha subunit"/>
    <property type="match status" value="1"/>
</dbReference>
<sequence length="716" mass="77930">MFQGNMLSLQPLKGGFVELHFDAQKGSVNVFNQATLKELLEALNALQSQTDVKGLLLTSGKSVFVAGADITEFGDAFKASESERRSFLGLANDAFNTIESLPFPTLVAINGFALGGGFEVCLACDFRVMSSKAQVGLPETTLGIMPGWGGTVRLPRLIGFDNAAEWIAGGKHKRAADALKDGAVDAVVEPELLHDEALKMLMRAAEGELPYESRREQKQSPLKMNEIELGMSVHTSRDAVLAKAGTNYPAPLVAIEVLAKAAEMSRDEALEVEFQAFSDLTQTPQCRALVGMFLNDQYISGQAKQYAKKATKTIGHATALGAGIMGGGIAYQNAVKGIPVMMKDINLASLDLGMNEANKLLAKRVERGQMKPLDAGTVLSRIMPTLSYDGIENTDIVIEAVVENVKVKSMVLPDVESRLREDAILASNTSTISIDLLAGNLKRPENFCGMHFFNPVHAMPLVEVIRGSKTSEETLAAVVAHAQAMGKKPIVVNDCPGFLVNRVLFPAVFGFDMMIVNGADFQRIDKVMEAWGWPMGPAYLMDVVGIDTAVHCFPTMVEGYPERMGDLCQVSPTRMLFENDRLGQKNGKGFYVYQKDKRGKPGKFVDESVAELFKPVISAYHQLSDEDIVARYMVPMCIELAHCLEEGIVGSPAEADMAVVYGLGFPAFRGGVFRWMDELGLARFCEMADKFSSLGKLYEPTARMREMAANGESYYG</sequence>
<dbReference type="AlphaFoldDB" id="A0AAW8AXV3"/>
<evidence type="ECO:0000259" key="12">
    <source>
        <dbReference type="Pfam" id="PF00725"/>
    </source>
</evidence>
<feature type="domain" description="3-hydroxyacyl-CoA dehydrogenase NAD binding" evidence="13">
    <location>
        <begin position="318"/>
        <end position="495"/>
    </location>
</feature>
<dbReference type="GO" id="GO:0070403">
    <property type="term" value="F:NAD+ binding"/>
    <property type="evidence" value="ECO:0007669"/>
    <property type="project" value="InterPro"/>
</dbReference>
<evidence type="ECO:0000256" key="1">
    <source>
        <dbReference type="ARBA" id="ARBA00005005"/>
    </source>
</evidence>
<dbReference type="PANTHER" id="PTHR43612">
    <property type="entry name" value="TRIFUNCTIONAL ENZYME SUBUNIT ALPHA"/>
    <property type="match status" value="1"/>
</dbReference>
<dbReference type="Pfam" id="PF00378">
    <property type="entry name" value="ECH_1"/>
    <property type="match status" value="1"/>
</dbReference>
<proteinExistence type="inferred from homology"/>
<dbReference type="RefSeq" id="WP_305169313.1">
    <property type="nucleotide sequence ID" value="NZ_JAUUUU010000001.1"/>
</dbReference>
<dbReference type="InterPro" id="IPR006176">
    <property type="entry name" value="3-OHacyl-CoA_DH_NAD-bd"/>
</dbReference>
<protein>
    <submittedName>
        <fullName evidence="14">Fatty acid oxidation complex subunit alpha FadB</fullName>
    </submittedName>
</protein>
<evidence type="ECO:0000256" key="8">
    <source>
        <dbReference type="ARBA" id="ARBA00023235"/>
    </source>
</evidence>
<keyword evidence="4" id="KW-0442">Lipid degradation</keyword>
<dbReference type="SUPFAM" id="SSF51735">
    <property type="entry name" value="NAD(P)-binding Rossmann-fold domains"/>
    <property type="match status" value="1"/>
</dbReference>
<dbReference type="EMBL" id="JAUUUU010000001">
    <property type="protein sequence ID" value="MDP1519801.1"/>
    <property type="molecule type" value="Genomic_DNA"/>
</dbReference>
<evidence type="ECO:0000256" key="2">
    <source>
        <dbReference type="ARBA" id="ARBA00007005"/>
    </source>
</evidence>
<dbReference type="CDD" id="cd06558">
    <property type="entry name" value="crotonase-like"/>
    <property type="match status" value="1"/>
</dbReference>
<dbReference type="GO" id="GO:0004300">
    <property type="term" value="F:enoyl-CoA hydratase activity"/>
    <property type="evidence" value="ECO:0007669"/>
    <property type="project" value="InterPro"/>
</dbReference>
<dbReference type="Pfam" id="PF02737">
    <property type="entry name" value="3HCDH_N"/>
    <property type="match status" value="1"/>
</dbReference>
<gene>
    <name evidence="14" type="primary">fadB</name>
    <name evidence="14" type="ORF">Q8A57_02330</name>
</gene>
<dbReference type="GO" id="GO:0016509">
    <property type="term" value="F:long-chain (3S)-3-hydroxyacyl-CoA dehydrogenase (NAD+) activity"/>
    <property type="evidence" value="ECO:0007669"/>
    <property type="project" value="TreeGrafter"/>
</dbReference>
<dbReference type="SUPFAM" id="SSF48179">
    <property type="entry name" value="6-phosphogluconate dehydrogenase C-terminal domain-like"/>
    <property type="match status" value="2"/>
</dbReference>
<dbReference type="GO" id="GO:0006635">
    <property type="term" value="P:fatty acid beta-oxidation"/>
    <property type="evidence" value="ECO:0007669"/>
    <property type="project" value="TreeGrafter"/>
</dbReference>
<dbReference type="SUPFAM" id="SSF52096">
    <property type="entry name" value="ClpP/crotonase"/>
    <property type="match status" value="1"/>
</dbReference>
<evidence type="ECO:0000259" key="13">
    <source>
        <dbReference type="Pfam" id="PF02737"/>
    </source>
</evidence>
<comment type="catalytic activity">
    <reaction evidence="11">
        <text>a (3S)-3-hydroxyacyl-CoA + NAD(+) = a 3-oxoacyl-CoA + NADH + H(+)</text>
        <dbReference type="Rhea" id="RHEA:22432"/>
        <dbReference type="ChEBI" id="CHEBI:15378"/>
        <dbReference type="ChEBI" id="CHEBI:57318"/>
        <dbReference type="ChEBI" id="CHEBI:57540"/>
        <dbReference type="ChEBI" id="CHEBI:57945"/>
        <dbReference type="ChEBI" id="CHEBI:90726"/>
        <dbReference type="EC" id="1.1.1.35"/>
    </reaction>
</comment>
<name>A0AAW8AXV3_9GAMM</name>
<reference evidence="14" key="1">
    <citation type="journal article" date="2010" name="Int. J. Syst. Evol. Microbiol.">
        <title>Porticoccus litoralis gen. nov., sp. nov., a gammaproteobacterium isolated from the Yellow Sea.</title>
        <authorList>
            <person name="Oh H.M."/>
            <person name="Kim H."/>
            <person name="Kim K.M."/>
            <person name="Min G.S."/>
            <person name="Cho J.C."/>
        </authorList>
    </citation>
    <scope>NUCLEOTIDE SEQUENCE</scope>
    <source>
        <strain evidence="14">DSM 25064</strain>
    </source>
</reference>
<dbReference type="Gene3D" id="3.40.50.720">
    <property type="entry name" value="NAD(P)-binding Rossmann-like Domain"/>
    <property type="match status" value="1"/>
</dbReference>
<evidence type="ECO:0000256" key="10">
    <source>
        <dbReference type="ARBA" id="ARBA00023268"/>
    </source>
</evidence>
<dbReference type="InterPro" id="IPR008927">
    <property type="entry name" value="6-PGluconate_DH-like_C_sf"/>
</dbReference>
<keyword evidence="6" id="KW-0520">NAD</keyword>
<dbReference type="InterPro" id="IPR029045">
    <property type="entry name" value="ClpP/crotonase-like_dom_sf"/>
</dbReference>
<organism evidence="14 15">
    <name type="scientific">Porticoccus litoralis</name>
    <dbReference type="NCBI Taxonomy" id="434086"/>
    <lineage>
        <taxon>Bacteria</taxon>
        <taxon>Pseudomonadati</taxon>
        <taxon>Pseudomonadota</taxon>
        <taxon>Gammaproteobacteria</taxon>
        <taxon>Cellvibrionales</taxon>
        <taxon>Porticoccaceae</taxon>
        <taxon>Porticoccus</taxon>
    </lineage>
</organism>
<evidence type="ECO:0000256" key="4">
    <source>
        <dbReference type="ARBA" id="ARBA00022963"/>
    </source>
</evidence>
<dbReference type="NCBIfam" id="NF008727">
    <property type="entry name" value="PRK11730.1"/>
    <property type="match status" value="1"/>
</dbReference>
<evidence type="ECO:0000313" key="14">
    <source>
        <dbReference type="EMBL" id="MDP1519801.1"/>
    </source>
</evidence>
<dbReference type="InterPro" id="IPR001753">
    <property type="entry name" value="Enoyl-CoA_hydra/iso"/>
</dbReference>